<evidence type="ECO:0000313" key="3">
    <source>
        <dbReference type="Proteomes" id="UP001597181"/>
    </source>
</evidence>
<dbReference type="EMBL" id="JBHTLY010000011">
    <property type="protein sequence ID" value="MFD1203298.1"/>
    <property type="molecule type" value="Genomic_DNA"/>
</dbReference>
<name>A0ABW3TV16_9MICO</name>
<evidence type="ECO:0000256" key="1">
    <source>
        <dbReference type="ARBA" id="ARBA00009981"/>
    </source>
</evidence>
<dbReference type="NCBIfam" id="TIGR01552">
    <property type="entry name" value="phd_fam"/>
    <property type="match status" value="1"/>
</dbReference>
<dbReference type="Gene3D" id="3.40.1620.10">
    <property type="entry name" value="YefM-like domain"/>
    <property type="match status" value="1"/>
</dbReference>
<proteinExistence type="inferred from homology"/>
<keyword evidence="3" id="KW-1185">Reference proteome</keyword>
<organism evidence="2 3">
    <name type="scientific">Leucobacter albus</name>
    <dbReference type="NCBI Taxonomy" id="272210"/>
    <lineage>
        <taxon>Bacteria</taxon>
        <taxon>Bacillati</taxon>
        <taxon>Actinomycetota</taxon>
        <taxon>Actinomycetes</taxon>
        <taxon>Micrococcales</taxon>
        <taxon>Microbacteriaceae</taxon>
        <taxon>Leucobacter</taxon>
    </lineage>
</organism>
<protein>
    <submittedName>
        <fullName evidence="2">Type II toxin-antitoxin system Phd/YefM family antitoxin</fullName>
    </submittedName>
</protein>
<dbReference type="InterPro" id="IPR036165">
    <property type="entry name" value="YefM-like_sf"/>
</dbReference>
<reference evidence="3" key="1">
    <citation type="journal article" date="2019" name="Int. J. Syst. Evol. Microbiol.">
        <title>The Global Catalogue of Microorganisms (GCM) 10K type strain sequencing project: providing services to taxonomists for standard genome sequencing and annotation.</title>
        <authorList>
            <consortium name="The Broad Institute Genomics Platform"/>
            <consortium name="The Broad Institute Genome Sequencing Center for Infectious Disease"/>
            <person name="Wu L."/>
            <person name="Ma J."/>
        </authorList>
    </citation>
    <scope>NUCLEOTIDE SEQUENCE [LARGE SCALE GENOMIC DNA]</scope>
    <source>
        <strain evidence="3">CCUG 50213</strain>
    </source>
</reference>
<dbReference type="SUPFAM" id="SSF143120">
    <property type="entry name" value="YefM-like"/>
    <property type="match status" value="1"/>
</dbReference>
<sequence>MATITHRELRNNSADVLRRVAAGEAMEVTNRGVVVAHLSPVATQPLPFPISRAARRRGGWSELPKVTLDRSVSEIIDDEREDRR</sequence>
<comment type="similarity">
    <text evidence="1">Belongs to the phD/YefM antitoxin family.</text>
</comment>
<dbReference type="RefSeq" id="WP_343960346.1">
    <property type="nucleotide sequence ID" value="NZ_BAAAKZ010000007.1"/>
</dbReference>
<comment type="caution">
    <text evidence="2">The sequence shown here is derived from an EMBL/GenBank/DDBJ whole genome shotgun (WGS) entry which is preliminary data.</text>
</comment>
<dbReference type="Proteomes" id="UP001597181">
    <property type="component" value="Unassembled WGS sequence"/>
</dbReference>
<evidence type="ECO:0000313" key="2">
    <source>
        <dbReference type="EMBL" id="MFD1203298.1"/>
    </source>
</evidence>
<accession>A0ABW3TV16</accession>
<gene>
    <name evidence="2" type="ORF">ACFQ3U_15480</name>
</gene>